<keyword evidence="4" id="KW-0597">Phosphoprotein</keyword>
<keyword evidence="5 14" id="KW-0808">Transferase</keyword>
<keyword evidence="7 14" id="KW-0418">Kinase</keyword>
<evidence type="ECO:0000256" key="5">
    <source>
        <dbReference type="ARBA" id="ARBA00022679"/>
    </source>
</evidence>
<name>A0A6C7EIZ3_ILUCY</name>
<dbReference type="Proteomes" id="UP000011863">
    <property type="component" value="Chromosome"/>
</dbReference>
<evidence type="ECO:0000256" key="10">
    <source>
        <dbReference type="ARBA" id="ARBA00023136"/>
    </source>
</evidence>
<organism evidence="14 15">
    <name type="scientific">Ilumatobacter coccineus (strain NBRC 103263 / KCTC 29153 / YM16-304)</name>
    <dbReference type="NCBI Taxonomy" id="1313172"/>
    <lineage>
        <taxon>Bacteria</taxon>
        <taxon>Bacillati</taxon>
        <taxon>Actinomycetota</taxon>
        <taxon>Acidimicrobiia</taxon>
        <taxon>Acidimicrobiales</taxon>
        <taxon>Ilumatobacteraceae</taxon>
        <taxon>Ilumatobacter</taxon>
    </lineage>
</organism>
<dbReference type="PANTHER" id="PTHR45436">
    <property type="entry name" value="SENSOR HISTIDINE KINASE YKOH"/>
    <property type="match status" value="1"/>
</dbReference>
<dbReference type="EC" id="2.7.13.3" evidence="3"/>
<sequence length="442" mass="47051">MTLRWKIALSLAAVGVVMTALVGVFTYRSASGRLIDEIDRSIDQAGQVLAVSNERLPQRREVFDVYSFRRVNLRGEVAMTTFDDGVPVDDAVIASVAGQFGLVSKDTVVADDGERYRLHTTGLSIGVIQVGRSLEEVDAVLADLRRRTLLLSAVAAAISALAGWLIASRMAAPLRRLASSADQVRTSGRLDVVLPEAEGSSNDEVGQLSRAFASMLGALASSKADQERLVQDAGHELRTPLTSLRTNLAVMRRHQQMPDEMRTEILDDLDGEVSELTDLVNELVTVASGDLVTQPAERLDLAALVSSVGERVGRRRQRQVVVTGASGSFVSIPRAGLDRAVSNLIENACKFDTSGGPIEVDVSVAGDTAAVRVSDRGPGVPSDEFDKIFDRFHRTDATRSMPGSGLGLSIVRDVVTAHGGSVAATNRPGGGAIIGFDLPLVD</sequence>
<dbReference type="CDD" id="cd00075">
    <property type="entry name" value="HATPase"/>
    <property type="match status" value="1"/>
</dbReference>
<keyword evidence="9" id="KW-0902">Two-component regulatory system</keyword>
<keyword evidence="15" id="KW-1185">Reference proteome</keyword>
<dbReference type="InterPro" id="IPR003661">
    <property type="entry name" value="HisK_dim/P_dom"/>
</dbReference>
<feature type="domain" description="Histidine kinase" evidence="12">
    <location>
        <begin position="232"/>
        <end position="442"/>
    </location>
</feature>
<feature type="domain" description="HAMP" evidence="13">
    <location>
        <begin position="168"/>
        <end position="224"/>
    </location>
</feature>
<dbReference type="Pfam" id="PF00672">
    <property type="entry name" value="HAMP"/>
    <property type="match status" value="1"/>
</dbReference>
<reference evidence="14 15" key="1">
    <citation type="journal article" date="2013" name="Int. J. Syst. Evol. Microbiol.">
        <title>Ilumatobacter nonamiense sp. nov. and Ilumatobacter coccineum sp. nov., isolated from seashore sand.</title>
        <authorList>
            <person name="Matsumoto A."/>
            <person name="Kasai H."/>
            <person name="Matsuo Y."/>
            <person name="Shizuri Y."/>
            <person name="Ichikawa N."/>
            <person name="Fujita N."/>
            <person name="Omura S."/>
            <person name="Takahashi Y."/>
        </authorList>
    </citation>
    <scope>NUCLEOTIDE SEQUENCE [LARGE SCALE GENOMIC DNA]</scope>
    <source>
        <strain evidence="15">NBRC 103263 / KCTC 29153 / YM16-304</strain>
    </source>
</reference>
<evidence type="ECO:0000256" key="8">
    <source>
        <dbReference type="ARBA" id="ARBA00022989"/>
    </source>
</evidence>
<dbReference type="Gene3D" id="6.10.340.10">
    <property type="match status" value="1"/>
</dbReference>
<dbReference type="RefSeq" id="WP_015443183.1">
    <property type="nucleotide sequence ID" value="NC_020520.1"/>
</dbReference>
<feature type="transmembrane region" description="Helical" evidence="11">
    <location>
        <begin position="7"/>
        <end position="27"/>
    </location>
</feature>
<dbReference type="InterPro" id="IPR005467">
    <property type="entry name" value="His_kinase_dom"/>
</dbReference>
<dbReference type="PANTHER" id="PTHR45436:SF5">
    <property type="entry name" value="SENSOR HISTIDINE KINASE TRCS"/>
    <property type="match status" value="1"/>
</dbReference>
<dbReference type="EMBL" id="AP012057">
    <property type="protein sequence ID" value="BAN03936.1"/>
    <property type="molecule type" value="Genomic_DNA"/>
</dbReference>
<evidence type="ECO:0000256" key="3">
    <source>
        <dbReference type="ARBA" id="ARBA00012438"/>
    </source>
</evidence>
<keyword evidence="8 11" id="KW-1133">Transmembrane helix</keyword>
<evidence type="ECO:0000313" key="14">
    <source>
        <dbReference type="EMBL" id="BAN03936.1"/>
    </source>
</evidence>
<dbReference type="CDD" id="cd06225">
    <property type="entry name" value="HAMP"/>
    <property type="match status" value="1"/>
</dbReference>
<dbReference type="SUPFAM" id="SSF55874">
    <property type="entry name" value="ATPase domain of HSP90 chaperone/DNA topoisomerase II/histidine kinase"/>
    <property type="match status" value="1"/>
</dbReference>
<dbReference type="Gene3D" id="3.30.565.10">
    <property type="entry name" value="Histidine kinase-like ATPase, C-terminal domain"/>
    <property type="match status" value="1"/>
</dbReference>
<keyword evidence="6 11" id="KW-0812">Transmembrane</keyword>
<accession>A0A6C7EIZ3</accession>
<dbReference type="Pfam" id="PF02518">
    <property type="entry name" value="HATPase_c"/>
    <property type="match status" value="1"/>
</dbReference>
<dbReference type="InterPro" id="IPR036890">
    <property type="entry name" value="HATPase_C_sf"/>
</dbReference>
<evidence type="ECO:0000256" key="9">
    <source>
        <dbReference type="ARBA" id="ARBA00023012"/>
    </source>
</evidence>
<dbReference type="InterPro" id="IPR050428">
    <property type="entry name" value="TCS_sensor_his_kinase"/>
</dbReference>
<dbReference type="SMART" id="SM00304">
    <property type="entry name" value="HAMP"/>
    <property type="match status" value="1"/>
</dbReference>
<dbReference type="InterPro" id="IPR004358">
    <property type="entry name" value="Sig_transdc_His_kin-like_C"/>
</dbReference>
<evidence type="ECO:0000313" key="15">
    <source>
        <dbReference type="Proteomes" id="UP000011863"/>
    </source>
</evidence>
<dbReference type="PROSITE" id="PS50109">
    <property type="entry name" value="HIS_KIN"/>
    <property type="match status" value="1"/>
</dbReference>
<dbReference type="SMART" id="SM00387">
    <property type="entry name" value="HATPase_c"/>
    <property type="match status" value="1"/>
</dbReference>
<evidence type="ECO:0000259" key="12">
    <source>
        <dbReference type="PROSITE" id="PS50109"/>
    </source>
</evidence>
<keyword evidence="10 11" id="KW-0472">Membrane</keyword>
<comment type="catalytic activity">
    <reaction evidence="1">
        <text>ATP + protein L-histidine = ADP + protein N-phospho-L-histidine.</text>
        <dbReference type="EC" id="2.7.13.3"/>
    </reaction>
</comment>
<gene>
    <name evidence="14" type="primary">mprB</name>
    <name evidence="14" type="ORF">YM304_36220</name>
</gene>
<dbReference type="InterPro" id="IPR036097">
    <property type="entry name" value="HisK_dim/P_sf"/>
</dbReference>
<evidence type="ECO:0000256" key="1">
    <source>
        <dbReference type="ARBA" id="ARBA00000085"/>
    </source>
</evidence>
<feature type="transmembrane region" description="Helical" evidence="11">
    <location>
        <begin position="149"/>
        <end position="167"/>
    </location>
</feature>
<dbReference type="PRINTS" id="PR00344">
    <property type="entry name" value="BCTRLSENSOR"/>
</dbReference>
<dbReference type="SUPFAM" id="SSF47384">
    <property type="entry name" value="Homodimeric domain of signal transducing histidine kinase"/>
    <property type="match status" value="1"/>
</dbReference>
<evidence type="ECO:0000256" key="11">
    <source>
        <dbReference type="SAM" id="Phobius"/>
    </source>
</evidence>
<evidence type="ECO:0000256" key="2">
    <source>
        <dbReference type="ARBA" id="ARBA00004236"/>
    </source>
</evidence>
<protein>
    <recommendedName>
        <fullName evidence="3">histidine kinase</fullName>
        <ecNumber evidence="3">2.7.13.3</ecNumber>
    </recommendedName>
</protein>
<dbReference type="SMART" id="SM00388">
    <property type="entry name" value="HisKA"/>
    <property type="match status" value="1"/>
</dbReference>
<dbReference type="InterPro" id="IPR003660">
    <property type="entry name" value="HAMP_dom"/>
</dbReference>
<dbReference type="InterPro" id="IPR003594">
    <property type="entry name" value="HATPase_dom"/>
</dbReference>
<dbReference type="Pfam" id="PF00512">
    <property type="entry name" value="HisKA"/>
    <property type="match status" value="1"/>
</dbReference>
<comment type="subcellular location">
    <subcellularLocation>
        <location evidence="2">Cell membrane</location>
    </subcellularLocation>
</comment>
<dbReference type="OrthoDB" id="9786919at2"/>
<dbReference type="KEGG" id="aym:YM304_36220"/>
<dbReference type="CDD" id="cd00082">
    <property type="entry name" value="HisKA"/>
    <property type="match status" value="1"/>
</dbReference>
<dbReference type="GO" id="GO:0000155">
    <property type="term" value="F:phosphorelay sensor kinase activity"/>
    <property type="evidence" value="ECO:0007669"/>
    <property type="project" value="InterPro"/>
</dbReference>
<dbReference type="PROSITE" id="PS50885">
    <property type="entry name" value="HAMP"/>
    <property type="match status" value="1"/>
</dbReference>
<evidence type="ECO:0000256" key="4">
    <source>
        <dbReference type="ARBA" id="ARBA00022553"/>
    </source>
</evidence>
<evidence type="ECO:0000259" key="13">
    <source>
        <dbReference type="PROSITE" id="PS50885"/>
    </source>
</evidence>
<evidence type="ECO:0000256" key="7">
    <source>
        <dbReference type="ARBA" id="ARBA00022777"/>
    </source>
</evidence>
<evidence type="ECO:0000256" key="6">
    <source>
        <dbReference type="ARBA" id="ARBA00022692"/>
    </source>
</evidence>
<dbReference type="GO" id="GO:0005886">
    <property type="term" value="C:plasma membrane"/>
    <property type="evidence" value="ECO:0007669"/>
    <property type="project" value="UniProtKB-SubCell"/>
</dbReference>
<dbReference type="Gene3D" id="1.10.287.130">
    <property type="match status" value="1"/>
</dbReference>
<dbReference type="AlphaFoldDB" id="A0A6C7EIZ3"/>
<proteinExistence type="predicted"/>